<dbReference type="SFLD" id="SFLDG01017">
    <property type="entry name" value="Polyprenyl_Transferase_Like"/>
    <property type="match status" value="1"/>
</dbReference>
<keyword evidence="15" id="KW-1185">Reference proteome</keyword>
<dbReference type="InterPro" id="IPR008949">
    <property type="entry name" value="Isoprenoid_synthase_dom_sf"/>
</dbReference>
<dbReference type="AlphaFoldDB" id="A0A9Q1CMU4"/>
<evidence type="ECO:0000256" key="5">
    <source>
        <dbReference type="ARBA" id="ARBA00012439"/>
    </source>
</evidence>
<evidence type="ECO:0000256" key="7">
    <source>
        <dbReference type="ARBA" id="ARBA00022516"/>
    </source>
</evidence>
<keyword evidence="8 13" id="KW-0808">Transferase</keyword>
<dbReference type="GO" id="GO:0045337">
    <property type="term" value="P:farnesyl diphosphate biosynthetic process"/>
    <property type="evidence" value="ECO:0007669"/>
    <property type="project" value="TreeGrafter"/>
</dbReference>
<dbReference type="FunFam" id="1.10.600.10:FF:000006">
    <property type="entry name" value="Farnesyl pyrophosphate synthase"/>
    <property type="match status" value="1"/>
</dbReference>
<dbReference type="PROSITE" id="PS00723">
    <property type="entry name" value="POLYPRENYL_SYNTHASE_1"/>
    <property type="match status" value="1"/>
</dbReference>
<evidence type="ECO:0000256" key="11">
    <source>
        <dbReference type="ARBA" id="ARBA00023098"/>
    </source>
</evidence>
<protein>
    <recommendedName>
        <fullName evidence="12">Farnesyl pyrophosphate synthase</fullName>
        <ecNumber evidence="6">2.5.1.1</ecNumber>
        <ecNumber evidence="5">2.5.1.10</ecNumber>
    </recommendedName>
</protein>
<dbReference type="PANTHER" id="PTHR11525">
    <property type="entry name" value="FARNESYL-PYROPHOSPHATE SYNTHETASE"/>
    <property type="match status" value="1"/>
</dbReference>
<reference evidence="14" key="1">
    <citation type="submission" date="2021-10" db="EMBL/GenBank/DDBJ databases">
        <title>Tropical sea cucumber genome reveals ecological adaptation and Cuvierian tubules defense mechanism.</title>
        <authorList>
            <person name="Chen T."/>
        </authorList>
    </citation>
    <scope>NUCLEOTIDE SEQUENCE</scope>
    <source>
        <strain evidence="14">Nanhai2018</strain>
        <tissue evidence="14">Muscle</tissue>
    </source>
</reference>
<proteinExistence type="inferred from homology"/>
<dbReference type="InterPro" id="IPR039702">
    <property type="entry name" value="FPS1-like"/>
</dbReference>
<evidence type="ECO:0000313" key="14">
    <source>
        <dbReference type="EMBL" id="KAJ8048557.1"/>
    </source>
</evidence>
<evidence type="ECO:0000256" key="9">
    <source>
        <dbReference type="ARBA" id="ARBA00022723"/>
    </source>
</evidence>
<comment type="caution">
    <text evidence="14">The sequence shown here is derived from an EMBL/GenBank/DDBJ whole genome shotgun (WGS) entry which is preliminary data.</text>
</comment>
<dbReference type="Proteomes" id="UP001152320">
    <property type="component" value="Chromosome 1"/>
</dbReference>
<evidence type="ECO:0000256" key="1">
    <source>
        <dbReference type="ARBA" id="ARBA00001946"/>
    </source>
</evidence>
<organism evidence="14 15">
    <name type="scientific">Holothuria leucospilota</name>
    <name type="common">Black long sea cucumber</name>
    <name type="synonym">Mertensiothuria leucospilota</name>
    <dbReference type="NCBI Taxonomy" id="206669"/>
    <lineage>
        <taxon>Eukaryota</taxon>
        <taxon>Metazoa</taxon>
        <taxon>Echinodermata</taxon>
        <taxon>Eleutherozoa</taxon>
        <taxon>Echinozoa</taxon>
        <taxon>Holothuroidea</taxon>
        <taxon>Aspidochirotacea</taxon>
        <taxon>Aspidochirotida</taxon>
        <taxon>Holothuriidae</taxon>
        <taxon>Holothuria</taxon>
    </lineage>
</organism>
<dbReference type="EC" id="2.5.1.1" evidence="6"/>
<dbReference type="InterPro" id="IPR000092">
    <property type="entry name" value="Polyprenyl_synt"/>
</dbReference>
<evidence type="ECO:0000256" key="10">
    <source>
        <dbReference type="ARBA" id="ARBA00022842"/>
    </source>
</evidence>
<dbReference type="EC" id="2.5.1.10" evidence="5"/>
<comment type="pathway">
    <text evidence="3">Isoprenoid biosynthesis; farnesyl diphosphate biosynthesis; farnesyl diphosphate from geranyl diphosphate and isopentenyl diphosphate: step 1/1.</text>
</comment>
<accession>A0A9Q1CMU4</accession>
<keyword evidence="7" id="KW-0444">Lipid biosynthesis</keyword>
<name>A0A9Q1CMU4_HOLLE</name>
<dbReference type="InterPro" id="IPR033749">
    <property type="entry name" value="Polyprenyl_synt_CS"/>
</dbReference>
<dbReference type="CDD" id="cd00685">
    <property type="entry name" value="Trans_IPPS_HT"/>
    <property type="match status" value="1"/>
</dbReference>
<dbReference type="SUPFAM" id="SSF48576">
    <property type="entry name" value="Terpenoid synthases"/>
    <property type="match status" value="1"/>
</dbReference>
<dbReference type="Pfam" id="PF00348">
    <property type="entry name" value="polyprenyl_synt"/>
    <property type="match status" value="1"/>
</dbReference>
<keyword evidence="10" id="KW-0460">Magnesium</keyword>
<keyword evidence="11" id="KW-0443">Lipid metabolism</keyword>
<evidence type="ECO:0000256" key="3">
    <source>
        <dbReference type="ARBA" id="ARBA00005035"/>
    </source>
</evidence>
<evidence type="ECO:0000256" key="8">
    <source>
        <dbReference type="ARBA" id="ARBA00022679"/>
    </source>
</evidence>
<dbReference type="EMBL" id="JAIZAY010000001">
    <property type="protein sequence ID" value="KAJ8048557.1"/>
    <property type="molecule type" value="Genomic_DNA"/>
</dbReference>
<comment type="similarity">
    <text evidence="4 13">Belongs to the FPP/GGPP synthase family.</text>
</comment>
<dbReference type="GO" id="GO:0046872">
    <property type="term" value="F:metal ion binding"/>
    <property type="evidence" value="ECO:0007669"/>
    <property type="project" value="UniProtKB-KW"/>
</dbReference>
<dbReference type="GO" id="GO:0004161">
    <property type="term" value="F:dimethylallyltranstransferase activity"/>
    <property type="evidence" value="ECO:0007669"/>
    <property type="project" value="UniProtKB-EC"/>
</dbReference>
<dbReference type="GO" id="GO:0004337">
    <property type="term" value="F:(2E,6E)-farnesyl diphosphate synthase activity"/>
    <property type="evidence" value="ECO:0007669"/>
    <property type="project" value="UniProtKB-EC"/>
</dbReference>
<evidence type="ECO:0000256" key="12">
    <source>
        <dbReference type="ARBA" id="ARBA00034546"/>
    </source>
</evidence>
<keyword evidence="9" id="KW-0479">Metal-binding</keyword>
<dbReference type="SFLD" id="SFLDS00005">
    <property type="entry name" value="Isoprenoid_Synthase_Type_I"/>
    <property type="match status" value="1"/>
</dbReference>
<dbReference type="PROSITE" id="PS00444">
    <property type="entry name" value="POLYPRENYL_SYNTHASE_2"/>
    <property type="match status" value="1"/>
</dbReference>
<evidence type="ECO:0000256" key="6">
    <source>
        <dbReference type="ARBA" id="ARBA00012833"/>
    </source>
</evidence>
<gene>
    <name evidence="14" type="ORF">HOLleu_00918</name>
</gene>
<evidence type="ECO:0000256" key="4">
    <source>
        <dbReference type="ARBA" id="ARBA00006706"/>
    </source>
</evidence>
<evidence type="ECO:0000313" key="15">
    <source>
        <dbReference type="Proteomes" id="UP001152320"/>
    </source>
</evidence>
<comment type="cofactor">
    <cofactor evidence="1">
        <name>Mg(2+)</name>
        <dbReference type="ChEBI" id="CHEBI:18420"/>
    </cofactor>
</comment>
<sequence>MNSCRVLCRHIRSLTVPATTGKKSHCFATLRSVSVLKGHCHHRKRILNSGWEGVNGISKVTVTTEGRSCEGMALDAKKDAQKFGELFERLVEDLTADDAANPEITEAANRFKEVLRYNVPHGKRNRGLSVVSSFRYLANSSQLTESNLNKAMVLGWCVELLQSYFLIADDMMDQSKTRRGQQCWYLKVKGNDAINDSFYVEASIYKLLKKYFREEPYYVNLLELFHETNYQTIVGQALDLLSTSSEYGNVLDRFTQERYDAIVKWKTAFYSFYLPVALAMYMAGNSDPEAHKSAKIILLKMGHFFQVQDDFLDCYGDPAVIGKIGTDIEEHKCGWLVVQALKVVTPEQRKILEDNYGVDDKAKVSAVKQLYKDLNLESVFYKYEEESYEDLMKLIDVHSKNLPKEMFVAYAKRIFKRKK</sequence>
<dbReference type="PANTHER" id="PTHR11525:SF0">
    <property type="entry name" value="FARNESYL PYROPHOSPHATE SYNTHASE"/>
    <property type="match status" value="1"/>
</dbReference>
<dbReference type="Gene3D" id="1.10.600.10">
    <property type="entry name" value="Farnesyl Diphosphate Synthase"/>
    <property type="match status" value="1"/>
</dbReference>
<dbReference type="GO" id="GO:0005737">
    <property type="term" value="C:cytoplasm"/>
    <property type="evidence" value="ECO:0007669"/>
    <property type="project" value="TreeGrafter"/>
</dbReference>
<evidence type="ECO:0000256" key="2">
    <source>
        <dbReference type="ARBA" id="ARBA00004932"/>
    </source>
</evidence>
<dbReference type="OrthoDB" id="10257492at2759"/>
<evidence type="ECO:0000256" key="13">
    <source>
        <dbReference type="RuleBase" id="RU004466"/>
    </source>
</evidence>
<comment type="pathway">
    <text evidence="2">Isoprenoid biosynthesis; geranyl diphosphate biosynthesis; geranyl diphosphate from dimethylallyl diphosphate and isopentenyl diphosphate: step 1/1.</text>
</comment>